<proteinExistence type="predicted"/>
<comment type="caution">
    <text evidence="2">The sequence shown here is derived from an EMBL/GenBank/DDBJ whole genome shotgun (WGS) entry which is preliminary data.</text>
</comment>
<name>A0A813LWN0_POLGL</name>
<gene>
    <name evidence="2" type="ORF">PGLA2088_LOCUS49885</name>
</gene>
<evidence type="ECO:0000313" key="3">
    <source>
        <dbReference type="Proteomes" id="UP000626109"/>
    </source>
</evidence>
<accession>A0A813LWN0</accession>
<feature type="non-terminal residue" evidence="2">
    <location>
        <position position="1"/>
    </location>
</feature>
<evidence type="ECO:0000313" key="2">
    <source>
        <dbReference type="EMBL" id="CAE8740110.1"/>
    </source>
</evidence>
<organism evidence="2 3">
    <name type="scientific">Polarella glacialis</name>
    <name type="common">Dinoflagellate</name>
    <dbReference type="NCBI Taxonomy" id="89957"/>
    <lineage>
        <taxon>Eukaryota</taxon>
        <taxon>Sar</taxon>
        <taxon>Alveolata</taxon>
        <taxon>Dinophyceae</taxon>
        <taxon>Suessiales</taxon>
        <taxon>Suessiaceae</taxon>
        <taxon>Polarella</taxon>
    </lineage>
</organism>
<feature type="compositionally biased region" description="Low complexity" evidence="1">
    <location>
        <begin position="26"/>
        <end position="35"/>
    </location>
</feature>
<evidence type="ECO:0000256" key="1">
    <source>
        <dbReference type="SAM" id="MobiDB-lite"/>
    </source>
</evidence>
<dbReference type="Proteomes" id="UP000626109">
    <property type="component" value="Unassembled WGS sequence"/>
</dbReference>
<reference evidence="2" key="1">
    <citation type="submission" date="2021-02" db="EMBL/GenBank/DDBJ databases">
        <authorList>
            <person name="Dougan E. K."/>
            <person name="Rhodes N."/>
            <person name="Thang M."/>
            <person name="Chan C."/>
        </authorList>
    </citation>
    <scope>NUCLEOTIDE SEQUENCE</scope>
</reference>
<protein>
    <submittedName>
        <fullName evidence="2">Uncharacterized protein</fullName>
    </submittedName>
</protein>
<sequence length="132" mass="14872">DCEGLTSLVEEVEFTSHWSYEDDSNNDSTNASNDSVRNRSMVETRVPRYWSWHQQSGESSFVPSPDLNGWMLTIDAQNLSVGYHYRLCLDVDGVGTMQGYGYTGVKAFVSPVKATDVDLPLPRARDAELQRF</sequence>
<feature type="non-terminal residue" evidence="2">
    <location>
        <position position="132"/>
    </location>
</feature>
<dbReference type="AlphaFoldDB" id="A0A813LWN0"/>
<dbReference type="EMBL" id="CAJNNW010037210">
    <property type="protein sequence ID" value="CAE8740110.1"/>
    <property type="molecule type" value="Genomic_DNA"/>
</dbReference>
<feature type="region of interest" description="Disordered" evidence="1">
    <location>
        <begin position="19"/>
        <end position="39"/>
    </location>
</feature>